<evidence type="ECO:0000256" key="1">
    <source>
        <dbReference type="ARBA" id="ARBA00022729"/>
    </source>
</evidence>
<keyword evidence="1 2" id="KW-0732">Signal</keyword>
<proteinExistence type="predicted"/>
<dbReference type="Pfam" id="PF12849">
    <property type="entry name" value="PBP_like_2"/>
    <property type="match status" value="2"/>
</dbReference>
<accession>A0A3D8J9N5</accession>
<protein>
    <submittedName>
        <fullName evidence="4">Phosphate ABC transporter substrate-binding protein</fullName>
    </submittedName>
</protein>
<keyword evidence="5" id="KW-1185">Reference proteome</keyword>
<dbReference type="Gene3D" id="3.40.190.10">
    <property type="entry name" value="Periplasmic binding protein-like II"/>
    <property type="match status" value="2"/>
</dbReference>
<evidence type="ECO:0000259" key="3">
    <source>
        <dbReference type="Pfam" id="PF12849"/>
    </source>
</evidence>
<evidence type="ECO:0000313" key="4">
    <source>
        <dbReference type="EMBL" id="RDU73816.1"/>
    </source>
</evidence>
<organism evidence="4 5">
    <name type="scientific">Helicobacter aurati</name>
    <dbReference type="NCBI Taxonomy" id="137778"/>
    <lineage>
        <taxon>Bacteria</taxon>
        <taxon>Pseudomonadati</taxon>
        <taxon>Campylobacterota</taxon>
        <taxon>Epsilonproteobacteria</taxon>
        <taxon>Campylobacterales</taxon>
        <taxon>Helicobacteraceae</taxon>
        <taxon>Helicobacter</taxon>
    </lineage>
</organism>
<dbReference type="RefSeq" id="WP_104762648.1">
    <property type="nucleotide sequence ID" value="NZ_FZPM01000005.1"/>
</dbReference>
<gene>
    <name evidence="4" type="ORF">CQA66_01130</name>
</gene>
<reference evidence="4 5" key="1">
    <citation type="submission" date="2018-04" db="EMBL/GenBank/DDBJ databases">
        <title>Novel Campyloabacter and Helicobacter Species and Strains.</title>
        <authorList>
            <person name="Mannion A.J."/>
            <person name="Shen Z."/>
            <person name="Fox J.G."/>
        </authorList>
    </citation>
    <scope>NUCLEOTIDE SEQUENCE [LARGE SCALE GENOMIC DNA]</scope>
    <source>
        <strain evidence="4 5">MIT 97-5075</strain>
    </source>
</reference>
<dbReference type="PANTHER" id="PTHR30570:SF1">
    <property type="entry name" value="PHOSPHATE-BINDING PROTEIN PSTS"/>
    <property type="match status" value="1"/>
</dbReference>
<evidence type="ECO:0000256" key="2">
    <source>
        <dbReference type="SAM" id="SignalP"/>
    </source>
</evidence>
<comment type="caution">
    <text evidence="4">The sequence shown here is derived from an EMBL/GenBank/DDBJ whole genome shotgun (WGS) entry which is preliminary data.</text>
</comment>
<feature type="domain" description="PBP" evidence="3">
    <location>
        <begin position="163"/>
        <end position="278"/>
    </location>
</feature>
<dbReference type="OrthoDB" id="9783488at2"/>
<dbReference type="SUPFAM" id="SSF53850">
    <property type="entry name" value="Periplasmic binding protein-like II"/>
    <property type="match status" value="2"/>
</dbReference>
<dbReference type="InterPro" id="IPR024370">
    <property type="entry name" value="PBP_domain"/>
</dbReference>
<feature type="chain" id="PRO_5017804253" evidence="2">
    <location>
        <begin position="23"/>
        <end position="280"/>
    </location>
</feature>
<dbReference type="AlphaFoldDB" id="A0A3D8J9N5"/>
<sequence length="280" mass="30091">MKKTLLACITGMLLAHTITLNAQNIYPITREMGSGTRSAFVEIFGIQKDIKGKKIDSITKKAEVTNSTGVMITSVANSENAIGYISLGSLNDTIKAIRIDGFSPSIENIKNKSYKISRPFNVVIKASTPLSDDFLHYAIHASDIIQKAGYIPTTSNVNKKNANHTESPAGKLIIAGSSSVTPLIEKLVESYTAKNPHAQIEIQQSDSTTGINSVLAGIADIGMVSREVKKSELDKGLHVKILAIDGLAVIVNKNNPISNLSKNIVAKIFSGEITSWAQIK</sequence>
<dbReference type="PANTHER" id="PTHR30570">
    <property type="entry name" value="PERIPLASMIC PHOSPHATE BINDING COMPONENT OF PHOSPHATE ABC TRANSPORTER"/>
    <property type="match status" value="1"/>
</dbReference>
<feature type="domain" description="PBP" evidence="3">
    <location>
        <begin position="20"/>
        <end position="139"/>
    </location>
</feature>
<dbReference type="InterPro" id="IPR050811">
    <property type="entry name" value="Phosphate_ABC_transporter"/>
</dbReference>
<feature type="signal peptide" evidence="2">
    <location>
        <begin position="1"/>
        <end position="22"/>
    </location>
</feature>
<dbReference type="Proteomes" id="UP000256424">
    <property type="component" value="Unassembled WGS sequence"/>
</dbReference>
<evidence type="ECO:0000313" key="5">
    <source>
        <dbReference type="Proteomes" id="UP000256424"/>
    </source>
</evidence>
<dbReference type="EMBL" id="NXLW01000001">
    <property type="protein sequence ID" value="RDU73816.1"/>
    <property type="molecule type" value="Genomic_DNA"/>
</dbReference>
<name>A0A3D8J9N5_9HELI</name>